<protein>
    <submittedName>
        <fullName evidence="1">Uncharacterized protein</fullName>
    </submittedName>
</protein>
<reference evidence="1 2" key="1">
    <citation type="submission" date="2020-08" db="EMBL/GenBank/DDBJ databases">
        <title>Sequencing the genomes of 1000 actinobacteria strains.</title>
        <authorList>
            <person name="Klenk H.-P."/>
        </authorList>
    </citation>
    <scope>NUCLEOTIDE SEQUENCE [LARGE SCALE GENOMIC DNA]</scope>
    <source>
        <strain evidence="1 2">DSM 43582</strain>
    </source>
</reference>
<name>A0A7W9UM69_9NOCA</name>
<gene>
    <name evidence="1" type="ORF">BJY24_007228</name>
</gene>
<sequence>METIPTEFTYFAWNIDLHTAGPFVRPSDHRRSALEKIRRVARDLDAHNGVHRVRLFESTFIPPLPDRPRFDVILLTDSDGPVRAEFDVARKRHDVPDPALVTAATNAARFGDTDNLDGPILLNHFVGETDPQTAISAWKTISQWYASVLDVTNSTLLEFEPGTPYLIVNYAVVPGPVPRFMANQLLRPSFYRNVNRRLGKIGARARPLFAKRVAYAEGGA</sequence>
<dbReference type="AlphaFoldDB" id="A0A7W9UM69"/>
<evidence type="ECO:0000313" key="2">
    <source>
        <dbReference type="Proteomes" id="UP000540412"/>
    </source>
</evidence>
<organism evidence="1 2">
    <name type="scientific">Nocardia transvalensis</name>
    <dbReference type="NCBI Taxonomy" id="37333"/>
    <lineage>
        <taxon>Bacteria</taxon>
        <taxon>Bacillati</taxon>
        <taxon>Actinomycetota</taxon>
        <taxon>Actinomycetes</taxon>
        <taxon>Mycobacteriales</taxon>
        <taxon>Nocardiaceae</taxon>
        <taxon>Nocardia</taxon>
    </lineage>
</organism>
<dbReference type="RefSeq" id="WP_157185750.1">
    <property type="nucleotide sequence ID" value="NZ_JACHIT010000002.1"/>
</dbReference>
<dbReference type="EMBL" id="JACHIT010000002">
    <property type="protein sequence ID" value="MBB5918316.1"/>
    <property type="molecule type" value="Genomic_DNA"/>
</dbReference>
<accession>A0A7W9UM69</accession>
<dbReference type="Proteomes" id="UP000540412">
    <property type="component" value="Unassembled WGS sequence"/>
</dbReference>
<evidence type="ECO:0000313" key="1">
    <source>
        <dbReference type="EMBL" id="MBB5918316.1"/>
    </source>
</evidence>
<keyword evidence="2" id="KW-1185">Reference proteome</keyword>
<comment type="caution">
    <text evidence="1">The sequence shown here is derived from an EMBL/GenBank/DDBJ whole genome shotgun (WGS) entry which is preliminary data.</text>
</comment>
<proteinExistence type="predicted"/>